<dbReference type="PANTHER" id="PTHR43437:SF3">
    <property type="entry name" value="HYDROXYACYL-THIOESTER DEHYDRATASE TYPE 2, MITOCHONDRIAL"/>
    <property type="match status" value="1"/>
</dbReference>
<gene>
    <name evidence="3" type="ORF">Natoc_1091</name>
</gene>
<name>L0JXU6_9EURY</name>
<evidence type="ECO:0000313" key="3">
    <source>
        <dbReference type="EMBL" id="AGB36929.1"/>
    </source>
</evidence>
<evidence type="ECO:0000259" key="2">
    <source>
        <dbReference type="Pfam" id="PF01575"/>
    </source>
</evidence>
<dbReference type="RefSeq" id="WP_015320381.1">
    <property type="nucleotide sequence ID" value="NC_019974.1"/>
</dbReference>
<proteinExistence type="predicted"/>
<dbReference type="InterPro" id="IPR002539">
    <property type="entry name" value="MaoC-like_dom"/>
</dbReference>
<dbReference type="GO" id="GO:0019171">
    <property type="term" value="F:(3R)-hydroxyacyl-[acyl-carrier-protein] dehydratase activity"/>
    <property type="evidence" value="ECO:0007669"/>
    <property type="project" value="TreeGrafter"/>
</dbReference>
<dbReference type="eggNOG" id="arCOG00778">
    <property type="taxonomic scope" value="Archaea"/>
</dbReference>
<dbReference type="KEGG" id="nou:Natoc_1091"/>
<dbReference type="GeneID" id="14402451"/>
<feature type="region of interest" description="Disordered" evidence="1">
    <location>
        <begin position="47"/>
        <end position="69"/>
    </location>
</feature>
<evidence type="ECO:0000313" key="4">
    <source>
        <dbReference type="Proteomes" id="UP000010878"/>
    </source>
</evidence>
<protein>
    <submittedName>
        <fullName evidence="3">Acyl dehydratase</fullName>
    </submittedName>
</protein>
<sequence length="207" mass="22007">MSSNSIPTDATDVVPTPERWATISRHVINSYAEANSAMLAAMGLQSADESSGTEPAVPEVSYGDTDWTTERSTDSLAELSVGDTVQFTKSVDDADVAAFAQVSGDTNRLHLEEEFAEETRFGGSIAHGTLVAGAISAALARFPGLTVYLSQDLEFQGPVEIGSTITADCEIVEELGGGRYRLRTTVDSEDDRVVDGEAVVLIEDEPE</sequence>
<dbReference type="PANTHER" id="PTHR43437">
    <property type="entry name" value="HYDROXYACYL-THIOESTER DEHYDRATASE TYPE 2, MITOCHONDRIAL-RELATED"/>
    <property type="match status" value="1"/>
</dbReference>
<dbReference type="InterPro" id="IPR029069">
    <property type="entry name" value="HotDog_dom_sf"/>
</dbReference>
<dbReference type="Proteomes" id="UP000010878">
    <property type="component" value="Chromosome"/>
</dbReference>
<dbReference type="SUPFAM" id="SSF54637">
    <property type="entry name" value="Thioesterase/thiol ester dehydrase-isomerase"/>
    <property type="match status" value="1"/>
</dbReference>
<feature type="domain" description="MaoC-like" evidence="2">
    <location>
        <begin position="83"/>
        <end position="174"/>
    </location>
</feature>
<dbReference type="OrthoDB" id="51509at2157"/>
<keyword evidence="4" id="KW-1185">Reference proteome</keyword>
<reference evidence="3 4" key="1">
    <citation type="submission" date="2012-11" db="EMBL/GenBank/DDBJ databases">
        <title>FINISHED of Natronococcus occultus SP4, DSM 3396.</title>
        <authorList>
            <consortium name="DOE Joint Genome Institute"/>
            <person name="Eisen J."/>
            <person name="Huntemann M."/>
            <person name="Wei C.-L."/>
            <person name="Han J."/>
            <person name="Detter J.C."/>
            <person name="Han C."/>
            <person name="Tapia R."/>
            <person name="Chen A."/>
            <person name="Kyrpides N."/>
            <person name="Mavromatis K."/>
            <person name="Markowitz V."/>
            <person name="Szeto E."/>
            <person name="Ivanova N."/>
            <person name="Mikhailova N."/>
            <person name="Ovchinnikova G."/>
            <person name="Pagani I."/>
            <person name="Pati A."/>
            <person name="Goodwin L."/>
            <person name="Nordberg H.P."/>
            <person name="Cantor M.N."/>
            <person name="Hua S.X."/>
            <person name="Woyke T."/>
            <person name="Eisen J."/>
            <person name="Klenk H.-P."/>
            <person name="Klenk H.-P."/>
        </authorList>
    </citation>
    <scope>NUCLEOTIDE SEQUENCE [LARGE SCALE GENOMIC DNA]</scope>
    <source>
        <strain evidence="3 4">SP4</strain>
    </source>
</reference>
<organism evidence="3 4">
    <name type="scientific">Natronococcus occultus SP4</name>
    <dbReference type="NCBI Taxonomy" id="694430"/>
    <lineage>
        <taxon>Archaea</taxon>
        <taxon>Methanobacteriati</taxon>
        <taxon>Methanobacteriota</taxon>
        <taxon>Stenosarchaea group</taxon>
        <taxon>Halobacteria</taxon>
        <taxon>Halobacteriales</taxon>
        <taxon>Natrialbaceae</taxon>
        <taxon>Natronococcus</taxon>
    </lineage>
</organism>
<dbReference type="AlphaFoldDB" id="L0JXU6"/>
<accession>L0JXU6</accession>
<dbReference type="InterPro" id="IPR050965">
    <property type="entry name" value="UPF0336/Enoyl-CoA_hydratase"/>
</dbReference>
<dbReference type="CDD" id="cd03449">
    <property type="entry name" value="R_hydratase"/>
    <property type="match status" value="1"/>
</dbReference>
<dbReference type="EMBL" id="CP003929">
    <property type="protein sequence ID" value="AGB36929.1"/>
    <property type="molecule type" value="Genomic_DNA"/>
</dbReference>
<dbReference type="GO" id="GO:0006633">
    <property type="term" value="P:fatty acid biosynthetic process"/>
    <property type="evidence" value="ECO:0007669"/>
    <property type="project" value="TreeGrafter"/>
</dbReference>
<dbReference type="HOGENOM" id="CLU_094876_3_0_2"/>
<dbReference type="Pfam" id="PF01575">
    <property type="entry name" value="MaoC_dehydratas"/>
    <property type="match status" value="1"/>
</dbReference>
<evidence type="ECO:0000256" key="1">
    <source>
        <dbReference type="SAM" id="MobiDB-lite"/>
    </source>
</evidence>
<dbReference type="Gene3D" id="3.10.129.10">
    <property type="entry name" value="Hotdog Thioesterase"/>
    <property type="match status" value="1"/>
</dbReference>
<dbReference type="STRING" id="694430.Natoc_1091"/>